<dbReference type="GO" id="GO:0046872">
    <property type="term" value="F:metal ion binding"/>
    <property type="evidence" value="ECO:0007669"/>
    <property type="project" value="UniProtKB-KW"/>
</dbReference>
<feature type="domain" description="Cupin type-2" evidence="2">
    <location>
        <begin position="53"/>
        <end position="124"/>
    </location>
</feature>
<dbReference type="RefSeq" id="WP_068494359.1">
    <property type="nucleotide sequence ID" value="NZ_LWQT01000077.1"/>
</dbReference>
<dbReference type="InterPro" id="IPR011051">
    <property type="entry name" value="RmlC_Cupin_sf"/>
</dbReference>
<dbReference type="InterPro" id="IPR051610">
    <property type="entry name" value="GPI/OXD"/>
</dbReference>
<dbReference type="CDD" id="cd02224">
    <property type="entry name" value="cupin_SPO2919-like"/>
    <property type="match status" value="1"/>
</dbReference>
<evidence type="ECO:0000313" key="4">
    <source>
        <dbReference type="Proteomes" id="UP000078428"/>
    </source>
</evidence>
<gene>
    <name evidence="3" type="ORF">A6A04_05045</name>
</gene>
<dbReference type="EMBL" id="LWQT01000077">
    <property type="protein sequence ID" value="OAN48124.1"/>
    <property type="molecule type" value="Genomic_DNA"/>
</dbReference>
<comment type="caution">
    <text evidence="3">The sequence shown here is derived from an EMBL/GenBank/DDBJ whole genome shotgun (WGS) entry which is preliminary data.</text>
</comment>
<protein>
    <submittedName>
        <fullName evidence="3">Cupin</fullName>
    </submittedName>
</protein>
<proteinExistence type="predicted"/>
<dbReference type="Proteomes" id="UP000078428">
    <property type="component" value="Unassembled WGS sequence"/>
</dbReference>
<dbReference type="InterPro" id="IPR014710">
    <property type="entry name" value="RmlC-like_jellyroll"/>
</dbReference>
<reference evidence="3 4" key="1">
    <citation type="submission" date="2016-04" db="EMBL/GenBank/DDBJ databases">
        <title>Draft genome sequence of freshwater magnetotactic bacteria Magnetospirillum marisnigri SP-1 and Magnetospirillum moscoviense BB-1.</title>
        <authorList>
            <person name="Koziaeva V."/>
            <person name="Dziuba M.V."/>
            <person name="Ivanov T.M."/>
            <person name="Kuznetsov B."/>
            <person name="Grouzdev D.S."/>
        </authorList>
    </citation>
    <scope>NUCLEOTIDE SEQUENCE [LARGE SCALE GENOMIC DNA]</scope>
    <source>
        <strain evidence="3 4">SP-1</strain>
    </source>
</reference>
<sequence length="159" mass="17134">MTDTPRPNALEALAVAPRARPSIYPPQFAQRVAGREKRALGDPFGLKNFGVNLTRLPPGCQSALRHTHATQDEFVYVLEGTAILITDEGETELRPGMCAGFPAGTGNGHHLVNRGAEAVLYLEVGDRTPGDTVIYPDEDLMAVLGPDGWAMLHKDGTPY</sequence>
<dbReference type="AlphaFoldDB" id="A0A178MJD9"/>
<dbReference type="STRING" id="1285242.A6A04_05045"/>
<organism evidence="3 4">
    <name type="scientific">Paramagnetospirillum marisnigri</name>
    <dbReference type="NCBI Taxonomy" id="1285242"/>
    <lineage>
        <taxon>Bacteria</taxon>
        <taxon>Pseudomonadati</taxon>
        <taxon>Pseudomonadota</taxon>
        <taxon>Alphaproteobacteria</taxon>
        <taxon>Rhodospirillales</taxon>
        <taxon>Magnetospirillaceae</taxon>
        <taxon>Paramagnetospirillum</taxon>
    </lineage>
</organism>
<dbReference type="OrthoDB" id="5290459at2"/>
<dbReference type="Gene3D" id="2.60.120.10">
    <property type="entry name" value="Jelly Rolls"/>
    <property type="match status" value="1"/>
</dbReference>
<keyword evidence="1" id="KW-0479">Metal-binding</keyword>
<keyword evidence="4" id="KW-1185">Reference proteome</keyword>
<dbReference type="SUPFAM" id="SSF51182">
    <property type="entry name" value="RmlC-like cupins"/>
    <property type="match status" value="1"/>
</dbReference>
<evidence type="ECO:0000256" key="1">
    <source>
        <dbReference type="ARBA" id="ARBA00022723"/>
    </source>
</evidence>
<name>A0A178MJD9_9PROT</name>
<dbReference type="PANTHER" id="PTHR35848">
    <property type="entry name" value="OXALATE-BINDING PROTEIN"/>
    <property type="match status" value="1"/>
</dbReference>
<evidence type="ECO:0000313" key="3">
    <source>
        <dbReference type="EMBL" id="OAN48124.1"/>
    </source>
</evidence>
<evidence type="ECO:0000259" key="2">
    <source>
        <dbReference type="Pfam" id="PF07883"/>
    </source>
</evidence>
<dbReference type="PANTHER" id="PTHR35848:SF9">
    <property type="entry name" value="SLL1358 PROTEIN"/>
    <property type="match status" value="1"/>
</dbReference>
<dbReference type="InterPro" id="IPR013096">
    <property type="entry name" value="Cupin_2"/>
</dbReference>
<accession>A0A178MJD9</accession>
<dbReference type="Pfam" id="PF07883">
    <property type="entry name" value="Cupin_2"/>
    <property type="match status" value="1"/>
</dbReference>